<dbReference type="InterPro" id="IPR011545">
    <property type="entry name" value="DEAD/DEAH_box_helicase_dom"/>
</dbReference>
<dbReference type="SMART" id="SM00490">
    <property type="entry name" value="HELICc"/>
    <property type="match status" value="1"/>
</dbReference>
<evidence type="ECO:0000256" key="3">
    <source>
        <dbReference type="ARBA" id="ARBA00022723"/>
    </source>
</evidence>
<comment type="catalytic activity">
    <reaction evidence="12">
        <text>Couples ATP hydrolysis with the unwinding of duplex DNA by translocating in the 3'-5' direction.</text>
        <dbReference type="EC" id="5.6.2.4"/>
    </reaction>
</comment>
<dbReference type="FunFam" id="3.40.50.300:FF:000489">
    <property type="entry name" value="Primosome assembly protein PriA"/>
    <property type="match status" value="1"/>
</dbReference>
<feature type="binding site" evidence="12">
    <location>
        <position position="475"/>
    </location>
    <ligand>
        <name>Zn(2+)</name>
        <dbReference type="ChEBI" id="CHEBI:29105"/>
        <label>2</label>
    </ligand>
</feature>
<dbReference type="NCBIfam" id="NF004067">
    <property type="entry name" value="PRK05580.1-4"/>
    <property type="match status" value="1"/>
</dbReference>
<dbReference type="HAMAP" id="MF_00983">
    <property type="entry name" value="PriA"/>
    <property type="match status" value="1"/>
</dbReference>
<dbReference type="PANTHER" id="PTHR30580">
    <property type="entry name" value="PRIMOSOMAL PROTEIN N"/>
    <property type="match status" value="1"/>
</dbReference>
<dbReference type="Pfam" id="PF00271">
    <property type="entry name" value="Helicase_C"/>
    <property type="match status" value="1"/>
</dbReference>
<dbReference type="GO" id="GO:0005524">
    <property type="term" value="F:ATP binding"/>
    <property type="evidence" value="ECO:0007669"/>
    <property type="project" value="UniProtKB-UniRule"/>
</dbReference>
<keyword evidence="2 12" id="KW-0235">DNA replication</keyword>
<keyword evidence="6 12" id="KW-0347">Helicase</keyword>
<evidence type="ECO:0000256" key="6">
    <source>
        <dbReference type="ARBA" id="ARBA00022806"/>
    </source>
</evidence>
<keyword evidence="10 12" id="KW-0413">Isomerase</keyword>
<dbReference type="Proteomes" id="UP000257039">
    <property type="component" value="Unassembled WGS sequence"/>
</dbReference>
<sequence length="755" mass="84535">MGNYAKTESTHYLQVALPTPLRRVFDYLPPKSGIDALSPGIRLKVPFGPRKLIGILIAITTKTDIPPCSLKHAEHVLDEQPIIPRDLLDLCRWVAHYYHHSLGETLSTAIPVALRQGKPVAQQTRKLWRLTYPAAEVPSNIARNAKLQLAAWQLLKQHLKGLHEPMLKSLGVSSQTLSALEKKGEVECILEELPTLHTMPQSILHEAPLTLNPEQAHVVQQIRQAAQQFQTFLLQGITGSGKTEVYLQLIEHTLKAGRQALVLIPEIGLTPQTLHRFEQRFAVPIVVIHSGLNDSERFLAWQKAIDYRAGIIIGTRSAVFTPLAKPGLIIIDEEHDASYKQQDSLRYSARDIAIYRARQTNIPIVLGSATPSLETIHNAKAHRYRHLRLNQRAGMAKPPSIELLNIRGETLQAGLSSALQQKITQHLEKDQQVLIFINRRGYAPTLLCHECGWAADCPDCDAHLTIHRQPAHLHCHHCDYQQPIPERCGRCNTASLFPVGAGTERIEDFLIGQFDPTPVIRIDRDSTRGKSRLQQLFKDIHQGEPAILVGTQMLAKGHHFPKVTLVAILDADSGLFSSDFRGLERLGQLITQVAGRAGRGTLAGEVVIQTHHPESPILNSLVTEGYDTFANTLLAEREKLGLPPYGYIGLFRVECKKHEEGEQLLLQLRELINQFLQHNNLNGPLGVTLLGPLPAPMEKRQNWYRWQMLVSSPARQPLHTAIAFAVHQLEGGNQMLVKLARKLRWSVDIDPQDMM</sequence>
<dbReference type="GO" id="GO:0006269">
    <property type="term" value="P:DNA replication, synthesis of primer"/>
    <property type="evidence" value="ECO:0007669"/>
    <property type="project" value="UniProtKB-KW"/>
</dbReference>
<protein>
    <recommendedName>
        <fullName evidence="12">Replication restart protein PriA</fullName>
    </recommendedName>
    <alternativeName>
        <fullName evidence="12">ATP-dependent DNA helicase PriA</fullName>
        <ecNumber evidence="12">5.6.2.4</ecNumber>
    </alternativeName>
    <alternativeName>
        <fullName evidence="12">DNA 3'-5' helicase PriA</fullName>
    </alternativeName>
</protein>
<evidence type="ECO:0000256" key="7">
    <source>
        <dbReference type="ARBA" id="ARBA00022833"/>
    </source>
</evidence>
<evidence type="ECO:0000256" key="9">
    <source>
        <dbReference type="ARBA" id="ARBA00023125"/>
    </source>
</evidence>
<feature type="binding site" evidence="12">
    <location>
        <position position="491"/>
    </location>
    <ligand>
        <name>Zn(2+)</name>
        <dbReference type="ChEBI" id="CHEBI:29105"/>
        <label>1</label>
    </ligand>
</feature>
<keyword evidence="15" id="KW-1185">Reference proteome</keyword>
<dbReference type="InterPro" id="IPR040498">
    <property type="entry name" value="PriA_CRR"/>
</dbReference>
<feature type="binding site" evidence="12">
    <location>
        <position position="478"/>
    </location>
    <ligand>
        <name>Zn(2+)</name>
        <dbReference type="ChEBI" id="CHEBI:29105"/>
        <label>2</label>
    </ligand>
</feature>
<keyword evidence="9 12" id="KW-0238">DNA-binding</keyword>
<dbReference type="InterPro" id="IPR042115">
    <property type="entry name" value="PriA_3primeBD_sf"/>
</dbReference>
<dbReference type="GO" id="GO:0008270">
    <property type="term" value="F:zinc ion binding"/>
    <property type="evidence" value="ECO:0007669"/>
    <property type="project" value="UniProtKB-UniRule"/>
</dbReference>
<comment type="catalytic activity">
    <reaction evidence="11 12">
        <text>ATP + H2O = ADP + phosphate + H(+)</text>
        <dbReference type="Rhea" id="RHEA:13065"/>
        <dbReference type="ChEBI" id="CHEBI:15377"/>
        <dbReference type="ChEBI" id="CHEBI:15378"/>
        <dbReference type="ChEBI" id="CHEBI:30616"/>
        <dbReference type="ChEBI" id="CHEBI:43474"/>
        <dbReference type="ChEBI" id="CHEBI:456216"/>
        <dbReference type="EC" id="5.6.2.4"/>
    </reaction>
</comment>
<comment type="caution">
    <text evidence="14">The sequence shown here is derived from an EMBL/GenBank/DDBJ whole genome shotgun (WGS) entry which is preliminary data.</text>
</comment>
<dbReference type="GO" id="GO:1990077">
    <property type="term" value="C:primosome complex"/>
    <property type="evidence" value="ECO:0007669"/>
    <property type="project" value="UniProtKB-UniRule"/>
</dbReference>
<dbReference type="GO" id="GO:0006270">
    <property type="term" value="P:DNA replication initiation"/>
    <property type="evidence" value="ECO:0007669"/>
    <property type="project" value="TreeGrafter"/>
</dbReference>
<evidence type="ECO:0000256" key="11">
    <source>
        <dbReference type="ARBA" id="ARBA00048988"/>
    </source>
</evidence>
<dbReference type="Gene3D" id="3.40.1440.60">
    <property type="entry name" value="PriA, 3(prime) DNA-binding domain"/>
    <property type="match status" value="1"/>
</dbReference>
<feature type="domain" description="Helicase ATP-binding" evidence="13">
    <location>
        <begin position="223"/>
        <end position="389"/>
    </location>
</feature>
<dbReference type="SUPFAM" id="SSF52540">
    <property type="entry name" value="P-loop containing nucleoside triphosphate hydrolases"/>
    <property type="match status" value="2"/>
</dbReference>
<dbReference type="EC" id="5.6.2.4" evidence="12"/>
<comment type="subunit">
    <text evidence="12">Component of the replication restart primosome.</text>
</comment>
<dbReference type="InterPro" id="IPR041236">
    <property type="entry name" value="PriA_C"/>
</dbReference>
<feature type="binding site" evidence="12">
    <location>
        <position position="457"/>
    </location>
    <ligand>
        <name>Zn(2+)</name>
        <dbReference type="ChEBI" id="CHEBI:29105"/>
        <label>2</label>
    </ligand>
</feature>
<dbReference type="Pfam" id="PF00270">
    <property type="entry name" value="DEAD"/>
    <property type="match status" value="1"/>
</dbReference>
<evidence type="ECO:0000256" key="4">
    <source>
        <dbReference type="ARBA" id="ARBA00022741"/>
    </source>
</evidence>
<dbReference type="GO" id="GO:0016887">
    <property type="term" value="F:ATP hydrolysis activity"/>
    <property type="evidence" value="ECO:0007669"/>
    <property type="project" value="RHEA"/>
</dbReference>
<dbReference type="NCBIfam" id="NF004065">
    <property type="entry name" value="PRK05580.1-1"/>
    <property type="match status" value="1"/>
</dbReference>
<dbReference type="InterPro" id="IPR001650">
    <property type="entry name" value="Helicase_C-like"/>
</dbReference>
<evidence type="ECO:0000256" key="8">
    <source>
        <dbReference type="ARBA" id="ARBA00022840"/>
    </source>
</evidence>
<evidence type="ECO:0000256" key="2">
    <source>
        <dbReference type="ARBA" id="ARBA00022705"/>
    </source>
</evidence>
<evidence type="ECO:0000259" key="13">
    <source>
        <dbReference type="PROSITE" id="PS51192"/>
    </source>
</evidence>
<evidence type="ECO:0000256" key="5">
    <source>
        <dbReference type="ARBA" id="ARBA00022801"/>
    </source>
</evidence>
<dbReference type="SMART" id="SM00487">
    <property type="entry name" value="DEXDc"/>
    <property type="match status" value="1"/>
</dbReference>
<keyword evidence="5 12" id="KW-0378">Hydrolase</keyword>
<comment type="cofactor">
    <cofactor evidence="12">
        <name>Zn(2+)</name>
        <dbReference type="ChEBI" id="CHEBI:29105"/>
    </cofactor>
    <text evidence="12">Binds 2 zinc ions per subunit.</text>
</comment>
<keyword evidence="4 12" id="KW-0547">Nucleotide-binding</keyword>
<dbReference type="PANTHER" id="PTHR30580:SF0">
    <property type="entry name" value="PRIMOSOMAL PROTEIN N"/>
    <property type="match status" value="1"/>
</dbReference>
<dbReference type="GO" id="GO:0003677">
    <property type="term" value="F:DNA binding"/>
    <property type="evidence" value="ECO:0007669"/>
    <property type="project" value="UniProtKB-UniRule"/>
</dbReference>
<dbReference type="CDD" id="cd17929">
    <property type="entry name" value="DEXHc_priA"/>
    <property type="match status" value="1"/>
</dbReference>
<dbReference type="InterPro" id="IPR027417">
    <property type="entry name" value="P-loop_NTPase"/>
</dbReference>
<evidence type="ECO:0000313" key="14">
    <source>
        <dbReference type="EMBL" id="RDH46266.1"/>
    </source>
</evidence>
<reference evidence="14 15" key="1">
    <citation type="submission" date="2017-04" db="EMBL/GenBank/DDBJ databases">
        <title>Draft genome sequence of Zooshikella ganghwensis VG4 isolated from Red Sea sediments.</title>
        <authorList>
            <person name="Rehman Z."/>
            <person name="Alam I."/>
            <person name="Kamau A."/>
            <person name="Bajic V."/>
            <person name="Leiknes T."/>
        </authorList>
    </citation>
    <scope>NUCLEOTIDE SEQUENCE [LARGE SCALE GENOMIC DNA]</scope>
    <source>
        <strain evidence="14 15">VG4</strain>
    </source>
</reference>
<evidence type="ECO:0000256" key="12">
    <source>
        <dbReference type="HAMAP-Rule" id="MF_00983"/>
    </source>
</evidence>
<dbReference type="AlphaFoldDB" id="A0A4P9VSZ3"/>
<keyword evidence="3 12" id="KW-0479">Metal-binding</keyword>
<comment type="similarity">
    <text evidence="12">Belongs to the helicase family. PriA subfamily.</text>
</comment>
<gene>
    <name evidence="12" type="primary">priA</name>
    <name evidence="14" type="ORF">B9G39_24020</name>
</gene>
<name>A0A4P9VSZ3_9GAMM</name>
<feature type="binding site" evidence="12">
    <location>
        <position position="451"/>
    </location>
    <ligand>
        <name>Zn(2+)</name>
        <dbReference type="ChEBI" id="CHEBI:29105"/>
        <label>1</label>
    </ligand>
</feature>
<dbReference type="NCBIfam" id="TIGR00595">
    <property type="entry name" value="priA"/>
    <property type="match status" value="1"/>
</dbReference>
<feature type="binding site" evidence="12">
    <location>
        <position position="448"/>
    </location>
    <ligand>
        <name>Zn(2+)</name>
        <dbReference type="ChEBI" id="CHEBI:29105"/>
        <label>1</label>
    </ligand>
</feature>
<evidence type="ECO:0000256" key="10">
    <source>
        <dbReference type="ARBA" id="ARBA00023235"/>
    </source>
</evidence>
<dbReference type="GO" id="GO:0043138">
    <property type="term" value="F:3'-5' DNA helicase activity"/>
    <property type="evidence" value="ECO:0007669"/>
    <property type="project" value="UniProtKB-EC"/>
</dbReference>
<dbReference type="RefSeq" id="WP_094789053.1">
    <property type="nucleotide sequence ID" value="NZ_NDXW01000001.1"/>
</dbReference>
<feature type="binding site" evidence="12">
    <location>
        <position position="460"/>
    </location>
    <ligand>
        <name>Zn(2+)</name>
        <dbReference type="ChEBI" id="CHEBI:29105"/>
        <label>2</label>
    </ligand>
</feature>
<feature type="binding site" evidence="12">
    <location>
        <position position="488"/>
    </location>
    <ligand>
        <name>Zn(2+)</name>
        <dbReference type="ChEBI" id="CHEBI:29105"/>
        <label>1</label>
    </ligand>
</feature>
<dbReference type="Pfam" id="PF18319">
    <property type="entry name" value="Zn_ribbon_PriA"/>
    <property type="match status" value="1"/>
</dbReference>
<dbReference type="InterPro" id="IPR005259">
    <property type="entry name" value="PriA"/>
</dbReference>
<dbReference type="GO" id="GO:0006302">
    <property type="term" value="P:double-strand break repair"/>
    <property type="evidence" value="ECO:0007669"/>
    <property type="project" value="InterPro"/>
</dbReference>
<dbReference type="GO" id="GO:0006310">
    <property type="term" value="P:DNA recombination"/>
    <property type="evidence" value="ECO:0007669"/>
    <property type="project" value="InterPro"/>
</dbReference>
<dbReference type="Gene3D" id="3.40.50.300">
    <property type="entry name" value="P-loop containing nucleotide triphosphate hydrolases"/>
    <property type="match status" value="2"/>
</dbReference>
<dbReference type="EMBL" id="NDXW01000001">
    <property type="protein sequence ID" value="RDH46266.1"/>
    <property type="molecule type" value="Genomic_DNA"/>
</dbReference>
<dbReference type="Pfam" id="PF18074">
    <property type="entry name" value="PriA_C"/>
    <property type="match status" value="1"/>
</dbReference>
<evidence type="ECO:0000256" key="1">
    <source>
        <dbReference type="ARBA" id="ARBA00022515"/>
    </source>
</evidence>
<dbReference type="InterPro" id="IPR014001">
    <property type="entry name" value="Helicase_ATP-bd"/>
</dbReference>
<dbReference type="InterPro" id="IPR041222">
    <property type="entry name" value="PriA_3primeBD"/>
</dbReference>
<dbReference type="FunFam" id="3.40.1440.60:FF:000001">
    <property type="entry name" value="Primosomal protein N"/>
    <property type="match status" value="1"/>
</dbReference>
<proteinExistence type="inferred from homology"/>
<keyword evidence="1 12" id="KW-0639">Primosome</keyword>
<comment type="function">
    <text evidence="12">Initiates the restart of stalled replication forks, which reloads the replicative helicase on sites other than the origin of replication. Recognizes and binds to abandoned replication forks and remodels them to uncover a helicase loading site. Promotes assembly of the primosome at these replication forks.</text>
</comment>
<keyword evidence="8 12" id="KW-0067">ATP-binding</keyword>
<dbReference type="PROSITE" id="PS51192">
    <property type="entry name" value="HELICASE_ATP_BIND_1"/>
    <property type="match status" value="1"/>
</dbReference>
<evidence type="ECO:0000313" key="15">
    <source>
        <dbReference type="Proteomes" id="UP000257039"/>
    </source>
</evidence>
<organism evidence="14 15">
    <name type="scientific">Zooshikella ganghwensis</name>
    <dbReference type="NCBI Taxonomy" id="202772"/>
    <lineage>
        <taxon>Bacteria</taxon>
        <taxon>Pseudomonadati</taxon>
        <taxon>Pseudomonadota</taxon>
        <taxon>Gammaproteobacteria</taxon>
        <taxon>Oceanospirillales</taxon>
        <taxon>Zooshikellaceae</taxon>
        <taxon>Zooshikella</taxon>
    </lineage>
</organism>
<keyword evidence="7 12" id="KW-0862">Zinc</keyword>
<dbReference type="CDD" id="cd18804">
    <property type="entry name" value="SF2_C_priA"/>
    <property type="match status" value="1"/>
</dbReference>
<accession>A0A4P9VSZ3</accession>
<dbReference type="Pfam" id="PF17764">
    <property type="entry name" value="PriA_3primeBD"/>
    <property type="match status" value="1"/>
</dbReference>